<dbReference type="Pfam" id="PF05426">
    <property type="entry name" value="Alginate_lyase"/>
    <property type="match status" value="1"/>
</dbReference>
<evidence type="ECO:0000256" key="1">
    <source>
        <dbReference type="ARBA" id="ARBA00004418"/>
    </source>
</evidence>
<dbReference type="InterPro" id="IPR008397">
    <property type="entry name" value="Alginate_lyase_dom"/>
</dbReference>
<feature type="domain" description="Heparinase II/III-like C-terminal" evidence="6">
    <location>
        <begin position="387"/>
        <end position="577"/>
    </location>
</feature>
<dbReference type="GO" id="GO:0042597">
    <property type="term" value="C:periplasmic space"/>
    <property type="evidence" value="ECO:0007669"/>
    <property type="project" value="UniProtKB-SubCell"/>
</dbReference>
<dbReference type="EMBL" id="PTJE01000004">
    <property type="protein sequence ID" value="PPK94426.1"/>
    <property type="molecule type" value="Genomic_DNA"/>
</dbReference>
<comment type="caution">
    <text evidence="7">The sequence shown here is derived from an EMBL/GenBank/DDBJ whole genome shotgun (WGS) entry which is preliminary data.</text>
</comment>
<evidence type="ECO:0000259" key="6">
    <source>
        <dbReference type="Pfam" id="PF07940"/>
    </source>
</evidence>
<protein>
    <submittedName>
        <fullName evidence="7">Alginate lyase</fullName>
    </submittedName>
</protein>
<evidence type="ECO:0000313" key="8">
    <source>
        <dbReference type="Proteomes" id="UP000239002"/>
    </source>
</evidence>
<dbReference type="OrthoDB" id="9772435at2"/>
<gene>
    <name evidence="7" type="ORF">LY01_02065</name>
</gene>
<dbReference type="Proteomes" id="UP000239002">
    <property type="component" value="Unassembled WGS sequence"/>
</dbReference>
<organism evidence="7 8">
    <name type="scientific">Nonlabens xylanidelens</name>
    <dbReference type="NCBI Taxonomy" id="191564"/>
    <lineage>
        <taxon>Bacteria</taxon>
        <taxon>Pseudomonadati</taxon>
        <taxon>Bacteroidota</taxon>
        <taxon>Flavobacteriia</taxon>
        <taxon>Flavobacteriales</taxon>
        <taxon>Flavobacteriaceae</taxon>
        <taxon>Nonlabens</taxon>
    </lineage>
</organism>
<dbReference type="PANTHER" id="PTHR39210">
    <property type="entry name" value="HEPARIN-SULFATE LYASE"/>
    <property type="match status" value="1"/>
</dbReference>
<evidence type="ECO:0000256" key="4">
    <source>
        <dbReference type="ARBA" id="ARBA00023239"/>
    </source>
</evidence>
<name>A0A2S6IJR9_9FLAO</name>
<dbReference type="SUPFAM" id="SSF48230">
    <property type="entry name" value="Chondroitin AC/alginate lyase"/>
    <property type="match status" value="1"/>
</dbReference>
<dbReference type="Pfam" id="PF07940">
    <property type="entry name" value="Hepar_II_III_C"/>
    <property type="match status" value="1"/>
</dbReference>
<keyword evidence="3" id="KW-0574">Periplasm</keyword>
<dbReference type="PANTHER" id="PTHR39210:SF1">
    <property type="entry name" value="HEPARIN-SULFATE LYASE"/>
    <property type="match status" value="1"/>
</dbReference>
<dbReference type="RefSeq" id="WP_104515747.1">
    <property type="nucleotide sequence ID" value="NZ_MQVW01000004.1"/>
</dbReference>
<dbReference type="AlphaFoldDB" id="A0A2S6IJR9"/>
<comment type="subcellular location">
    <subcellularLocation>
        <location evidence="1">Periplasm</location>
    </subcellularLocation>
</comment>
<evidence type="ECO:0000256" key="2">
    <source>
        <dbReference type="ARBA" id="ARBA00022729"/>
    </source>
</evidence>
<keyword evidence="4 7" id="KW-0456">Lyase</keyword>
<dbReference type="PROSITE" id="PS51257">
    <property type="entry name" value="PROKAR_LIPOPROTEIN"/>
    <property type="match status" value="1"/>
</dbReference>
<sequence length="741" mass="83238">MNWKLILIVCLLGVVSCEDSTTAGGDTTTIEATNSSSKLLLSDDGIADFKSSNSDVVKNTLKELSQSVDVILTAPIEIPQPVDAGGGYSHEKHKQNYAELYKVALSQSLDPQEDKLTYIRNMFDGYANMYPTLGMHPKDKENHPGGKLYWQGLNEAVTLFYMIQSYDLTRGYLTEDERLKIEKDLLRPMAKFLSEDSYEVFNKIHNHGTWSVAAVGMTGMVLGDDDMVQRSIYGSNKDGKTGFIAQLDHLFSSDGFYSEGPYYHRYAILPFIAFAQAIENNEPEVKIFEHRDGILRKAVTTLLQLTDEQGRFYPINDAIKSKTWESDEVVFATNIAYKQYKDASLLPVIKMMNKISYTDAGVIAANAITDDTEDFYNRPSMFIADGVEGKSGGLALMRSPQNTSGQLQAVLKFSTQGMGHGHFDRLSLSVYDYGNEIMPDYGAARFLNIETKRGGRYLPENKTYAQHTIAHGAVVLDEKSQYKGNVKYSEEHVSHAVKTDMSGERLQVSIAADSTAYNGTNLSRSITMINEPEISNRPFLIDLYHIDSKTSHQMDLNYPFFGDIIDTQFDYSRPVNKTVLGKDNGYNHLEVLAQGSPKSNATNTQFSFLQAQRFYSITSVTDASTQLFITQTGANDPEFNINLQRQYLIRQPKNKTSHTFASVIEPHGFFDPVKETVTYPKSVISNLKHEQQDGYDIVTFNAGGAMYLYTLSRKRDNNKNHTIEYNGKSYSWDGTHQLIKL</sequence>
<dbReference type="GO" id="GO:0016829">
    <property type="term" value="F:lyase activity"/>
    <property type="evidence" value="ECO:0007669"/>
    <property type="project" value="UniProtKB-KW"/>
</dbReference>
<feature type="domain" description="Alginate lyase" evidence="5">
    <location>
        <begin position="119"/>
        <end position="311"/>
    </location>
</feature>
<evidence type="ECO:0000313" key="7">
    <source>
        <dbReference type="EMBL" id="PPK94426.1"/>
    </source>
</evidence>
<keyword evidence="8" id="KW-1185">Reference proteome</keyword>
<evidence type="ECO:0000256" key="3">
    <source>
        <dbReference type="ARBA" id="ARBA00022764"/>
    </source>
</evidence>
<evidence type="ECO:0000259" key="5">
    <source>
        <dbReference type="Pfam" id="PF05426"/>
    </source>
</evidence>
<dbReference type="InterPro" id="IPR012480">
    <property type="entry name" value="Hepar_II_III_C"/>
</dbReference>
<proteinExistence type="predicted"/>
<dbReference type="InterPro" id="IPR008929">
    <property type="entry name" value="Chondroitin_lyas"/>
</dbReference>
<dbReference type="Gene3D" id="1.50.10.100">
    <property type="entry name" value="Chondroitin AC/alginate lyase"/>
    <property type="match status" value="1"/>
</dbReference>
<keyword evidence="2" id="KW-0732">Signal</keyword>
<accession>A0A2S6IJR9</accession>
<reference evidence="7 8" key="1">
    <citation type="submission" date="2018-02" db="EMBL/GenBank/DDBJ databases">
        <title>Genomic Encyclopedia of Archaeal and Bacterial Type Strains, Phase II (KMG-II): from individual species to whole genera.</title>
        <authorList>
            <person name="Goeker M."/>
        </authorList>
    </citation>
    <scope>NUCLEOTIDE SEQUENCE [LARGE SCALE GENOMIC DNA]</scope>
    <source>
        <strain evidence="7 8">DSM 16809</strain>
    </source>
</reference>
<dbReference type="Gene3D" id="2.70.98.70">
    <property type="match status" value="1"/>
</dbReference>